<accession>A0AAD9ADL6</accession>
<organism evidence="1 2">
    <name type="scientific">Colletotrichum chrysophilum</name>
    <dbReference type="NCBI Taxonomy" id="1836956"/>
    <lineage>
        <taxon>Eukaryota</taxon>
        <taxon>Fungi</taxon>
        <taxon>Dikarya</taxon>
        <taxon>Ascomycota</taxon>
        <taxon>Pezizomycotina</taxon>
        <taxon>Sordariomycetes</taxon>
        <taxon>Hypocreomycetidae</taxon>
        <taxon>Glomerellales</taxon>
        <taxon>Glomerellaceae</taxon>
        <taxon>Colletotrichum</taxon>
        <taxon>Colletotrichum gloeosporioides species complex</taxon>
    </lineage>
</organism>
<reference evidence="1" key="1">
    <citation type="submission" date="2023-01" db="EMBL/GenBank/DDBJ databases">
        <title>Colletotrichum chrysophilum M932 genome sequence.</title>
        <authorList>
            <person name="Baroncelli R."/>
        </authorList>
    </citation>
    <scope>NUCLEOTIDE SEQUENCE</scope>
    <source>
        <strain evidence="1">M932</strain>
    </source>
</reference>
<dbReference type="Proteomes" id="UP001243330">
    <property type="component" value="Unassembled WGS sequence"/>
</dbReference>
<evidence type="ECO:0000313" key="1">
    <source>
        <dbReference type="EMBL" id="KAK1846221.1"/>
    </source>
</evidence>
<comment type="caution">
    <text evidence="1">The sequence shown here is derived from an EMBL/GenBank/DDBJ whole genome shotgun (WGS) entry which is preliminary data.</text>
</comment>
<dbReference type="EMBL" id="JAQOWY010000244">
    <property type="protein sequence ID" value="KAK1846221.1"/>
    <property type="molecule type" value="Genomic_DNA"/>
</dbReference>
<sequence>MSRKCREDRVFAKAFNMRGPTGRKSKYWEMGESWIDGTHSTVPVSVLNANRGARGTWVLITAVSKRAAAGCLCLIGFFGCTDITSFLRTDGLSVQLRPSFCPRPLLVIPMPVILIGVKVSLGELGI</sequence>
<dbReference type="AlphaFoldDB" id="A0AAD9ADL6"/>
<name>A0AAD9ADL6_9PEZI</name>
<gene>
    <name evidence="1" type="ORF">CCHR01_11172</name>
</gene>
<proteinExistence type="predicted"/>
<keyword evidence="2" id="KW-1185">Reference proteome</keyword>
<evidence type="ECO:0000313" key="2">
    <source>
        <dbReference type="Proteomes" id="UP001243330"/>
    </source>
</evidence>
<protein>
    <submittedName>
        <fullName evidence="1">Uncharacterized protein</fullName>
    </submittedName>
</protein>